<dbReference type="OrthoDB" id="1666683at2"/>
<evidence type="ECO:0000313" key="1">
    <source>
        <dbReference type="EMBL" id="PRC92408.1"/>
    </source>
</evidence>
<proteinExistence type="predicted"/>
<evidence type="ECO:0000313" key="2">
    <source>
        <dbReference type="Proteomes" id="UP000237839"/>
    </source>
</evidence>
<dbReference type="RefSeq" id="WP_105532543.1">
    <property type="nucleotide sequence ID" value="NZ_PUGF01000013.1"/>
</dbReference>
<dbReference type="AlphaFoldDB" id="A0A2S9GXH2"/>
<keyword evidence="2" id="KW-1185">Reference proteome</keyword>
<reference evidence="1 2" key="1">
    <citation type="submission" date="2018-02" db="EMBL/GenBank/DDBJ databases">
        <title>Solimicrobium silvestre gen. nov., sp. nov., isolated from alpine forest soil.</title>
        <authorList>
            <person name="Margesin R."/>
            <person name="Albuquerque L."/>
            <person name="Zhang D.-C."/>
            <person name="Froufe H.J.C."/>
            <person name="Severino R."/>
            <person name="Roxo I."/>
            <person name="Egas C."/>
            <person name="Da Costa M.S."/>
        </authorList>
    </citation>
    <scope>NUCLEOTIDE SEQUENCE [LARGE SCALE GENOMIC DNA]</scope>
    <source>
        <strain evidence="1 2">S20-91</strain>
    </source>
</reference>
<sequence>MKTFTIEQARAATSSGGVLSVNLKPIGSMFALEFVTHNGPAMLIAAVSKQVRRFSNPIKAFEIVRELGLEGGHFSVAEWHPEEKALDRPTRPDKAAALKAAHQAAGLKHLLDERVNLANAPDAIWHEAEDVFAELEIRNAN</sequence>
<gene>
    <name evidence="1" type="ORF">S2091_2783</name>
</gene>
<accession>A0A2S9GXH2</accession>
<comment type="caution">
    <text evidence="1">The sequence shown here is derived from an EMBL/GenBank/DDBJ whole genome shotgun (WGS) entry which is preliminary data.</text>
</comment>
<protein>
    <submittedName>
        <fullName evidence="1">Uncharacterized protein</fullName>
    </submittedName>
</protein>
<dbReference type="EMBL" id="PUGF01000013">
    <property type="protein sequence ID" value="PRC92408.1"/>
    <property type="molecule type" value="Genomic_DNA"/>
</dbReference>
<name>A0A2S9GXH2_9BURK</name>
<dbReference type="Proteomes" id="UP000237839">
    <property type="component" value="Unassembled WGS sequence"/>
</dbReference>
<organism evidence="1 2">
    <name type="scientific">Solimicrobium silvestre</name>
    <dbReference type="NCBI Taxonomy" id="2099400"/>
    <lineage>
        <taxon>Bacteria</taxon>
        <taxon>Pseudomonadati</taxon>
        <taxon>Pseudomonadota</taxon>
        <taxon>Betaproteobacteria</taxon>
        <taxon>Burkholderiales</taxon>
        <taxon>Oxalobacteraceae</taxon>
        <taxon>Solimicrobium</taxon>
    </lineage>
</organism>